<keyword evidence="3" id="KW-1185">Reference proteome</keyword>
<organism evidence="2 3">
    <name type="scientific">Ancylomarina longa</name>
    <dbReference type="NCBI Taxonomy" id="2487017"/>
    <lineage>
        <taxon>Bacteria</taxon>
        <taxon>Pseudomonadati</taxon>
        <taxon>Bacteroidota</taxon>
        <taxon>Bacteroidia</taxon>
        <taxon>Marinilabiliales</taxon>
        <taxon>Marinifilaceae</taxon>
        <taxon>Ancylomarina</taxon>
    </lineage>
</organism>
<dbReference type="OrthoDB" id="9794183at2"/>
<name>A0A434AYR3_9BACT</name>
<feature type="domain" description="Cupin type-2" evidence="1">
    <location>
        <begin position="57"/>
        <end position="112"/>
    </location>
</feature>
<dbReference type="Gene3D" id="2.60.120.10">
    <property type="entry name" value="Jelly Rolls"/>
    <property type="match status" value="1"/>
</dbReference>
<accession>A0A434AYR3</accession>
<sequence>MEKKYDYNQKMDIKFNHQELIDVPKIVEECQENWFNQTLTKINESVARIGIVEGDYHWHKHEEEDEFFFVLSGKLYIDLEDKTIELNPHQGTTISKGLMHRPRAPKKTVMLMVESASIDPIGNDKV</sequence>
<dbReference type="InterPro" id="IPR013096">
    <property type="entry name" value="Cupin_2"/>
</dbReference>
<proteinExistence type="predicted"/>
<protein>
    <submittedName>
        <fullName evidence="2">Cupin domain-containing protein</fullName>
    </submittedName>
</protein>
<evidence type="ECO:0000313" key="2">
    <source>
        <dbReference type="EMBL" id="RUT79718.1"/>
    </source>
</evidence>
<dbReference type="InterPro" id="IPR052044">
    <property type="entry name" value="PKS_Associated_Protein"/>
</dbReference>
<dbReference type="EMBL" id="RJJX01000002">
    <property type="protein sequence ID" value="RUT79718.1"/>
    <property type="molecule type" value="Genomic_DNA"/>
</dbReference>
<gene>
    <name evidence="2" type="ORF">DLK05_03275</name>
</gene>
<reference evidence="2 3" key="1">
    <citation type="submission" date="2018-11" db="EMBL/GenBank/DDBJ databases">
        <title>Parancylomarina longa gen. nov., sp. nov., isolated from sediments of southern Okinawa.</title>
        <authorList>
            <person name="Fu T."/>
        </authorList>
    </citation>
    <scope>NUCLEOTIDE SEQUENCE [LARGE SCALE GENOMIC DNA]</scope>
    <source>
        <strain evidence="2 3">T3-2 S1-C</strain>
    </source>
</reference>
<dbReference type="Proteomes" id="UP000282985">
    <property type="component" value="Unassembled WGS sequence"/>
</dbReference>
<comment type="caution">
    <text evidence="2">The sequence shown here is derived from an EMBL/GenBank/DDBJ whole genome shotgun (WGS) entry which is preliminary data.</text>
</comment>
<evidence type="ECO:0000259" key="1">
    <source>
        <dbReference type="Pfam" id="PF07883"/>
    </source>
</evidence>
<dbReference type="Pfam" id="PF07883">
    <property type="entry name" value="Cupin_2"/>
    <property type="match status" value="1"/>
</dbReference>
<dbReference type="RefSeq" id="WP_127342541.1">
    <property type="nucleotide sequence ID" value="NZ_RJJX01000002.1"/>
</dbReference>
<dbReference type="InterPro" id="IPR014710">
    <property type="entry name" value="RmlC-like_jellyroll"/>
</dbReference>
<dbReference type="CDD" id="cd02226">
    <property type="entry name" value="cupin_YdbB-like"/>
    <property type="match status" value="1"/>
</dbReference>
<dbReference type="PANTHER" id="PTHR36114">
    <property type="entry name" value="16.7 KDA PROTEIN IN WHIE LOCUS"/>
    <property type="match status" value="1"/>
</dbReference>
<dbReference type="SUPFAM" id="SSF51182">
    <property type="entry name" value="RmlC-like cupins"/>
    <property type="match status" value="1"/>
</dbReference>
<evidence type="ECO:0000313" key="3">
    <source>
        <dbReference type="Proteomes" id="UP000282985"/>
    </source>
</evidence>
<dbReference type="PANTHER" id="PTHR36114:SF1">
    <property type="entry name" value="16.7 KDA PROTEIN IN WHIE LOCUS"/>
    <property type="match status" value="1"/>
</dbReference>
<dbReference type="AlphaFoldDB" id="A0A434AYR3"/>
<dbReference type="InterPro" id="IPR011051">
    <property type="entry name" value="RmlC_Cupin_sf"/>
</dbReference>